<sequence>MAAANLVGGAESGPVWSPAIFSREQTRAFIAIISKRNIAELLGEGGPRPSLAKHDLRVRRGPKGFGASTNDTESSEHCRALHGSAERAAPTSVPFLAAQEPFGLGVRLVRSRSASEIKHKENHNNADECAACRNSFAFLHVRLRRHTAAAALLSARRMRRMLLRTRNVCALDADKRGFVCELWLGYACQKSNFTRKKKKCFYTSFQLPSKRSQRLRDGSQLREEHSYAPQSSPQKYFFLNNCFMRKPCTIFRMCTAENDLQLKELNI</sequence>
<dbReference type="EMBL" id="JABSTQ010009828">
    <property type="protein sequence ID" value="KAG0425522.1"/>
    <property type="molecule type" value="Genomic_DNA"/>
</dbReference>
<evidence type="ECO:0000313" key="1">
    <source>
        <dbReference type="EMBL" id="KAG0425522.1"/>
    </source>
</evidence>
<organism evidence="1 2">
    <name type="scientific">Ixodes persulcatus</name>
    <name type="common">Taiga tick</name>
    <dbReference type="NCBI Taxonomy" id="34615"/>
    <lineage>
        <taxon>Eukaryota</taxon>
        <taxon>Metazoa</taxon>
        <taxon>Ecdysozoa</taxon>
        <taxon>Arthropoda</taxon>
        <taxon>Chelicerata</taxon>
        <taxon>Arachnida</taxon>
        <taxon>Acari</taxon>
        <taxon>Parasitiformes</taxon>
        <taxon>Ixodida</taxon>
        <taxon>Ixodoidea</taxon>
        <taxon>Ixodidae</taxon>
        <taxon>Ixodinae</taxon>
        <taxon>Ixodes</taxon>
    </lineage>
</organism>
<name>A0AC60PYN1_IXOPE</name>
<accession>A0AC60PYN1</accession>
<gene>
    <name evidence="1" type="ORF">HPB47_027320</name>
</gene>
<evidence type="ECO:0000313" key="2">
    <source>
        <dbReference type="Proteomes" id="UP000805193"/>
    </source>
</evidence>
<comment type="caution">
    <text evidence="1">The sequence shown here is derived from an EMBL/GenBank/DDBJ whole genome shotgun (WGS) entry which is preliminary data.</text>
</comment>
<reference evidence="1 2" key="1">
    <citation type="journal article" date="2020" name="Cell">
        <title>Large-Scale Comparative Analyses of Tick Genomes Elucidate Their Genetic Diversity and Vector Capacities.</title>
        <authorList>
            <consortium name="Tick Genome and Microbiome Consortium (TIGMIC)"/>
            <person name="Jia N."/>
            <person name="Wang J."/>
            <person name="Shi W."/>
            <person name="Du L."/>
            <person name="Sun Y."/>
            <person name="Zhan W."/>
            <person name="Jiang J.F."/>
            <person name="Wang Q."/>
            <person name="Zhang B."/>
            <person name="Ji P."/>
            <person name="Bell-Sakyi L."/>
            <person name="Cui X.M."/>
            <person name="Yuan T.T."/>
            <person name="Jiang B.G."/>
            <person name="Yang W.F."/>
            <person name="Lam T.T."/>
            <person name="Chang Q.C."/>
            <person name="Ding S.J."/>
            <person name="Wang X.J."/>
            <person name="Zhu J.G."/>
            <person name="Ruan X.D."/>
            <person name="Zhao L."/>
            <person name="Wei J.T."/>
            <person name="Ye R.Z."/>
            <person name="Que T.C."/>
            <person name="Du C.H."/>
            <person name="Zhou Y.H."/>
            <person name="Cheng J.X."/>
            <person name="Dai P.F."/>
            <person name="Guo W.B."/>
            <person name="Han X.H."/>
            <person name="Huang E.J."/>
            <person name="Li L.F."/>
            <person name="Wei W."/>
            <person name="Gao Y.C."/>
            <person name="Liu J.Z."/>
            <person name="Shao H.Z."/>
            <person name="Wang X."/>
            <person name="Wang C.C."/>
            <person name="Yang T.C."/>
            <person name="Huo Q.B."/>
            <person name="Li W."/>
            <person name="Chen H.Y."/>
            <person name="Chen S.E."/>
            <person name="Zhou L.G."/>
            <person name="Ni X.B."/>
            <person name="Tian J.H."/>
            <person name="Sheng Y."/>
            <person name="Liu T."/>
            <person name="Pan Y.S."/>
            <person name="Xia L.Y."/>
            <person name="Li J."/>
            <person name="Zhao F."/>
            <person name="Cao W.C."/>
        </authorList>
    </citation>
    <scope>NUCLEOTIDE SEQUENCE [LARGE SCALE GENOMIC DNA]</scope>
    <source>
        <strain evidence="1">Iper-2018</strain>
    </source>
</reference>
<proteinExistence type="predicted"/>
<dbReference type="Proteomes" id="UP000805193">
    <property type="component" value="Unassembled WGS sequence"/>
</dbReference>
<protein>
    <submittedName>
        <fullName evidence="1">Uncharacterized protein</fullName>
    </submittedName>
</protein>
<keyword evidence="2" id="KW-1185">Reference proteome</keyword>